<dbReference type="OrthoDB" id="321001at2759"/>
<evidence type="ECO:0000256" key="1">
    <source>
        <dbReference type="SAM" id="MobiDB-lite"/>
    </source>
</evidence>
<accession>A0A1R2AYF5</accession>
<evidence type="ECO:0000313" key="2">
    <source>
        <dbReference type="EMBL" id="OMJ69548.1"/>
    </source>
</evidence>
<name>A0A1R2AYF5_9CILI</name>
<dbReference type="AlphaFoldDB" id="A0A1R2AYF5"/>
<proteinExistence type="predicted"/>
<comment type="caution">
    <text evidence="2">The sequence shown here is derived from an EMBL/GenBank/DDBJ whole genome shotgun (WGS) entry which is preliminary data.</text>
</comment>
<gene>
    <name evidence="2" type="ORF">SteCoe_32708</name>
</gene>
<keyword evidence="3" id="KW-1185">Reference proteome</keyword>
<dbReference type="EMBL" id="MPUH01001185">
    <property type="protein sequence ID" value="OMJ69548.1"/>
    <property type="molecule type" value="Genomic_DNA"/>
</dbReference>
<sequence length="346" mass="40052">MKEKLSDPRLPIKRARSNIKEDDSKKKPVTAVELEKIKKFDAFIDQIIHKIDPFTVDAFDTSVSSIKGKLSEFPNDTEFQDLYREYIKEPQKQKKSNSYSEFTECKKRFDLVMNKEDPEQDSLLSQRFEIYNKAIPLNNDVQNMLEFLKDLPRTNAAIERKSIQRHALELKRKKFTESKSISPDKKIAAKVLETDPPPSGPLSIQEKLVLLRALAKHMGDWEKISKEFKDKPVSGDLLKKIWRCLKVTMKEEVIDIRKKAPQYHYFKWLRAAVRKFEQNKGKKSKSKAFTSINPKPKEQRFDILSIMAEAENIKCSGIESSTHLNITSSSSFKAYTNSGTLQELCN</sequence>
<feature type="region of interest" description="Disordered" evidence="1">
    <location>
        <begin position="1"/>
        <end position="27"/>
    </location>
</feature>
<dbReference type="Proteomes" id="UP000187209">
    <property type="component" value="Unassembled WGS sequence"/>
</dbReference>
<reference evidence="2 3" key="1">
    <citation type="submission" date="2016-11" db="EMBL/GenBank/DDBJ databases">
        <title>The macronuclear genome of Stentor coeruleus: a giant cell with tiny introns.</title>
        <authorList>
            <person name="Slabodnick M."/>
            <person name="Ruby J.G."/>
            <person name="Reiff S.B."/>
            <person name="Swart E.C."/>
            <person name="Gosai S."/>
            <person name="Prabakaran S."/>
            <person name="Witkowska E."/>
            <person name="Larue G.E."/>
            <person name="Fisher S."/>
            <person name="Freeman R.M."/>
            <person name="Gunawardena J."/>
            <person name="Chu W."/>
            <person name="Stover N.A."/>
            <person name="Gregory B.D."/>
            <person name="Nowacki M."/>
            <person name="Derisi J."/>
            <person name="Roy S.W."/>
            <person name="Marshall W.F."/>
            <person name="Sood P."/>
        </authorList>
    </citation>
    <scope>NUCLEOTIDE SEQUENCE [LARGE SCALE GENOMIC DNA]</scope>
    <source>
        <strain evidence="2">WM001</strain>
    </source>
</reference>
<evidence type="ECO:0000313" key="3">
    <source>
        <dbReference type="Proteomes" id="UP000187209"/>
    </source>
</evidence>
<protein>
    <submittedName>
        <fullName evidence="2">Uncharacterized protein</fullName>
    </submittedName>
</protein>
<organism evidence="2 3">
    <name type="scientific">Stentor coeruleus</name>
    <dbReference type="NCBI Taxonomy" id="5963"/>
    <lineage>
        <taxon>Eukaryota</taxon>
        <taxon>Sar</taxon>
        <taxon>Alveolata</taxon>
        <taxon>Ciliophora</taxon>
        <taxon>Postciliodesmatophora</taxon>
        <taxon>Heterotrichea</taxon>
        <taxon>Heterotrichida</taxon>
        <taxon>Stentoridae</taxon>
        <taxon>Stentor</taxon>
    </lineage>
</organism>